<name>E4WT99_OIKDI</name>
<dbReference type="OrthoDB" id="446173at2759"/>
<dbReference type="Proteomes" id="UP000001307">
    <property type="component" value="Unassembled WGS sequence"/>
</dbReference>
<dbReference type="Pfam" id="PF00090">
    <property type="entry name" value="TSP_1"/>
    <property type="match status" value="3"/>
</dbReference>
<reference evidence="4" key="1">
    <citation type="journal article" date="2010" name="Science">
        <title>Plasticity of animal genome architecture unmasked by rapid evolution of a pelagic tunicate.</title>
        <authorList>
            <person name="Denoeud F."/>
            <person name="Henriet S."/>
            <person name="Mungpakdee S."/>
            <person name="Aury J.M."/>
            <person name="Da Silva C."/>
            <person name="Brinkmann H."/>
            <person name="Mikhaleva J."/>
            <person name="Olsen L.C."/>
            <person name="Jubin C."/>
            <person name="Canestro C."/>
            <person name="Bouquet J.M."/>
            <person name="Danks G."/>
            <person name="Poulain J."/>
            <person name="Campsteijn C."/>
            <person name="Adamski M."/>
            <person name="Cross I."/>
            <person name="Yadetie F."/>
            <person name="Muffato M."/>
            <person name="Louis A."/>
            <person name="Butcher S."/>
            <person name="Tsagkogeorga G."/>
            <person name="Konrad A."/>
            <person name="Singh S."/>
            <person name="Jensen M.F."/>
            <person name="Cong E.H."/>
            <person name="Eikeseth-Otteraa H."/>
            <person name="Noel B."/>
            <person name="Anthouard V."/>
            <person name="Porcel B.M."/>
            <person name="Kachouri-Lafond R."/>
            <person name="Nishino A."/>
            <person name="Ugolini M."/>
            <person name="Chourrout P."/>
            <person name="Nishida H."/>
            <person name="Aasland R."/>
            <person name="Huzurbazar S."/>
            <person name="Westhof E."/>
            <person name="Delsuc F."/>
            <person name="Lehrach H."/>
            <person name="Reinhardt R."/>
            <person name="Weissenbach J."/>
            <person name="Roy S.W."/>
            <person name="Artiguenave F."/>
            <person name="Postlethwait J.H."/>
            <person name="Manak J.R."/>
            <person name="Thompson E.M."/>
            <person name="Jaillon O."/>
            <person name="Du Pasquier L."/>
            <person name="Boudinot P."/>
            <person name="Liberles D.A."/>
            <person name="Volff J.N."/>
            <person name="Philippe H."/>
            <person name="Lenhard B."/>
            <person name="Roest Crollius H."/>
            <person name="Wincker P."/>
            <person name="Chourrout D."/>
        </authorList>
    </citation>
    <scope>NUCLEOTIDE SEQUENCE [LARGE SCALE GENOMIC DNA]</scope>
</reference>
<evidence type="ECO:0000313" key="5">
    <source>
        <dbReference type="Proteomes" id="UP000001307"/>
    </source>
</evidence>
<organism evidence="4">
    <name type="scientific">Oikopleura dioica</name>
    <name type="common">Tunicate</name>
    <dbReference type="NCBI Taxonomy" id="34765"/>
    <lineage>
        <taxon>Eukaryota</taxon>
        <taxon>Metazoa</taxon>
        <taxon>Chordata</taxon>
        <taxon>Tunicata</taxon>
        <taxon>Appendicularia</taxon>
        <taxon>Copelata</taxon>
        <taxon>Oikopleuridae</taxon>
        <taxon>Oikopleura</taxon>
    </lineage>
</organism>
<dbReference type="SUPFAM" id="SSF82895">
    <property type="entry name" value="TSP-1 type 1 repeat"/>
    <property type="match status" value="3"/>
</dbReference>
<keyword evidence="2" id="KW-1015">Disulfide bond</keyword>
<evidence type="ECO:0000256" key="1">
    <source>
        <dbReference type="ARBA" id="ARBA00022737"/>
    </source>
</evidence>
<dbReference type="InterPro" id="IPR052065">
    <property type="entry name" value="Compl_asym_regulator"/>
</dbReference>
<protein>
    <submittedName>
        <fullName evidence="4">Uncharacterized protein</fullName>
    </submittedName>
</protein>
<accession>E4WT99</accession>
<dbReference type="EMBL" id="FN653016">
    <property type="protein sequence ID" value="CBY07000.1"/>
    <property type="molecule type" value="Genomic_DNA"/>
</dbReference>
<evidence type="ECO:0000256" key="2">
    <source>
        <dbReference type="ARBA" id="ARBA00023157"/>
    </source>
</evidence>
<keyword evidence="1" id="KW-0677">Repeat</keyword>
<dbReference type="InParanoid" id="E4WT99"/>
<gene>
    <name evidence="4" type="ORF">GSOID_T00006079001</name>
</gene>
<dbReference type="PANTHER" id="PTHR22906:SF21">
    <property type="entry name" value="SEMA DOMAIN-CONTAINING PROTEIN"/>
    <property type="match status" value="1"/>
</dbReference>
<sequence length="1792" mass="197255">MVKAVSLLMATAQALNPNSWWKGVTNPAPGPAPVVKSGPAAPLWLPWGAWSSCRGVCGSGVSNRLRRCLNGVAGVDCNGDSLDSRACDNPVDDTCSYWSGWGQWQAWACESKPGTRLKRVKTRTCFGRNTDQCVGSTEIVEYENAPLQNYCLVDNQASCCPYNNLQCSTKRCYTQGQCQDPVITSEADVPLPCCDEFDSWSNWSNVAQKCFEQTDTRTRKNLCTNAVEHDRKTVPAIDGEYSEWELSADCDGPELKYGNNQIWQCAGKRVYRRIHFCYDEGVHTTDKYGNALSFTMTEPCGVDADPQWTAWSMNDDECNAVCANAGVVRDRQLYDFCKKTYVPCDVNDTRCRQNCGRVGDWHLWSAWSTCSDSMCGGFETRYRKHECGLWESGALAMEQTMNRDCAGTALGWSQWTQFDAVCANSYPTACTDQYISRSRTSVCGVLSPLTNKLEYSETERILCNKPPMTYITQEGPCSADCHDTINNVFSFKTINTFDACGTLVNQQNEQCNKSPCCYELQWSNWSSCNCAGQATRSRKYFNGCMADDVQTQPCQAPTLPLRNWSAWSTCSGNCPSPQIRFRCPVCAAENSDSTCKNTMTGFDQGAMYESIDCPQVTAYKCDQCVGMCGRGQKKCYQEDQCTLSIIPGTEQLVDCSSEIVMPPDNTPVEGACMHIAGNPLCPGQKNIHKPVHQCYPEASWNVPCGPTQAPADTVGQWSACNPTTCEQTRTISNVCTGLNQVETQPCDMPRSWGPYGECMSDDPNAPRYWYNNEMLPCSGYRKSVLPPVCPGQIAQEQYVACGLELELDSLDNLNSQTCLDNVAHYNDCSRDGQMNCIFPEAKTLSCKNKIFKETVSIVRTPICPKWTAVQCSIIVKLDPKNCDPCEDLVENVYGKWSACSEECKLGYEFVELFQECPNNYLPEPAFLLSYQPQPRQEFRPCGPTPQVIVTEGQCLNKNGYCAACSNTGAGTKTVTHTQIVPNKPQCGEQVIKVEEVPCQLPLCPQWQEQPFPACAMCDTSVSRTRQCSKPLGAEMCDCIDTPFDEVKLCPATTNWSEWTSFDLCSRSCGGGEKTRTRYNLCKSEVIETNTVVCNTDPGEFVDTGSRTSCSSNRCVQGINSPILTHTCERDAYNNPINIQGQPSLCFEPVQPVTTKTAVGGCMAAIGVPAGPCTQGLQQFIIKNECADLANYDPTFADQTVYETCDVPPVAPTQWTPYTACTKQCINAGEAAEVQTSQRIDECGNVEIRQQLCNVPSCATWKNWIVDAKCSCLNPGAAVVERQCLDGYGQPAVGCIGDSKFQVPCGPNTSAAAVNPTTFALPLLTPAQLAEISALQLDLGSWTQIAGQWSAYSGCAKTCDVTGVCGQEARYIESFCEDTNGNRISIDRQTDIRACPCVTGDWQIVADTCSSPDPMTCSGVRTVTKRHTCTGDEVLEQAGSCGTPGTWGQWSAYTQCRTSCQEAVTPTRSRTRSWTCAAERQNGMFADETEIVACPSLICSYFGAWSSWSACTVSCGMGQKTRTRYCHGGAVGTGLCIGDANKVLGDETVACDMGDCCEWDWSGWTGCCRGNDFKNKRLRLRGNNCGQDVEEIEKACELDFTNPSATYASCSIIRQTGINMVKQGGSLTWMDNVDTAASIMNVINPDNIQNVIYQDFKAEENPLTHELISEAGVIAAPAQVQPQVINQTIMPGQFMPMFQSPFTQNMQMQQQQPVLVQQVVTNQQQMVQPQMVQQQMVQQQMVQPQMVQQEMVQSQMFQQPMVHQQAPAPVAVEETSPNTSPFGSPFDFLFNKN</sequence>
<feature type="region of interest" description="Disordered" evidence="3">
    <location>
        <begin position="1772"/>
        <end position="1792"/>
    </location>
</feature>
<dbReference type="PROSITE" id="PS50092">
    <property type="entry name" value="TSP1"/>
    <property type="match status" value="4"/>
</dbReference>
<dbReference type="InterPro" id="IPR000884">
    <property type="entry name" value="TSP1_rpt"/>
</dbReference>
<dbReference type="InterPro" id="IPR036383">
    <property type="entry name" value="TSP1_rpt_sf"/>
</dbReference>
<keyword evidence="5" id="KW-1185">Reference proteome</keyword>
<evidence type="ECO:0000313" key="4">
    <source>
        <dbReference type="EMBL" id="CBY07000.1"/>
    </source>
</evidence>
<proteinExistence type="predicted"/>
<dbReference type="SMART" id="SM00209">
    <property type="entry name" value="TSP1"/>
    <property type="match status" value="8"/>
</dbReference>
<evidence type="ECO:0000256" key="3">
    <source>
        <dbReference type="SAM" id="MobiDB-lite"/>
    </source>
</evidence>
<dbReference type="Gene3D" id="2.20.100.10">
    <property type="entry name" value="Thrombospondin type-1 (TSP1) repeat"/>
    <property type="match status" value="3"/>
</dbReference>
<dbReference type="PANTHER" id="PTHR22906">
    <property type="entry name" value="PROPERDIN"/>
    <property type="match status" value="1"/>
</dbReference>